<gene>
    <name evidence="2" type="ORF">GM920_14095</name>
</gene>
<dbReference type="InterPro" id="IPR002591">
    <property type="entry name" value="Phosphodiest/P_Trfase"/>
</dbReference>
<dbReference type="InterPro" id="IPR017850">
    <property type="entry name" value="Alkaline_phosphatase_core_sf"/>
</dbReference>
<dbReference type="InterPro" id="IPR032309">
    <property type="entry name" value="DUF4983"/>
</dbReference>
<dbReference type="InterPro" id="IPR013320">
    <property type="entry name" value="ConA-like_dom_sf"/>
</dbReference>
<dbReference type="SUPFAM" id="SSF49899">
    <property type="entry name" value="Concanavalin A-like lectins/glucanases"/>
    <property type="match status" value="1"/>
</dbReference>
<dbReference type="Pfam" id="PF01663">
    <property type="entry name" value="Phosphodiest"/>
    <property type="match status" value="1"/>
</dbReference>
<comment type="caution">
    <text evidence="2">The sequence shown here is derived from an EMBL/GenBank/DDBJ whole genome shotgun (WGS) entry which is preliminary data.</text>
</comment>
<dbReference type="Pfam" id="PF13385">
    <property type="entry name" value="Laminin_G_3"/>
    <property type="match status" value="1"/>
</dbReference>
<protein>
    <submittedName>
        <fullName evidence="2">DUF4983 domain-containing protein</fullName>
    </submittedName>
</protein>
<organism evidence="2 3">
    <name type="scientific">Pedobacter gandavensis</name>
    <dbReference type="NCBI Taxonomy" id="2679963"/>
    <lineage>
        <taxon>Bacteria</taxon>
        <taxon>Pseudomonadati</taxon>
        <taxon>Bacteroidota</taxon>
        <taxon>Sphingobacteriia</taxon>
        <taxon>Sphingobacteriales</taxon>
        <taxon>Sphingobacteriaceae</taxon>
        <taxon>Pedobacter</taxon>
    </lineage>
</organism>
<proteinExistence type="predicted"/>
<dbReference type="Gene3D" id="3.40.720.10">
    <property type="entry name" value="Alkaline Phosphatase, subunit A"/>
    <property type="match status" value="1"/>
</dbReference>
<keyword evidence="3" id="KW-1185">Reference proteome</keyword>
<dbReference type="Proteomes" id="UP000636110">
    <property type="component" value="Unassembled WGS sequence"/>
</dbReference>
<evidence type="ECO:0000313" key="2">
    <source>
        <dbReference type="EMBL" id="MBB2150030.1"/>
    </source>
</evidence>
<dbReference type="SUPFAM" id="SSF53649">
    <property type="entry name" value="Alkaline phosphatase-like"/>
    <property type="match status" value="1"/>
</dbReference>
<dbReference type="RefSeq" id="WP_182958451.1">
    <property type="nucleotide sequence ID" value="NZ_WNXC01000004.1"/>
</dbReference>
<evidence type="ECO:0000313" key="3">
    <source>
        <dbReference type="Proteomes" id="UP000636110"/>
    </source>
</evidence>
<feature type="domain" description="DUF4983" evidence="1">
    <location>
        <begin position="458"/>
        <end position="550"/>
    </location>
</feature>
<dbReference type="Pfam" id="PF16356">
    <property type="entry name" value="DUF4983"/>
    <property type="match status" value="1"/>
</dbReference>
<name>A0ABR6EXM0_9SPHI</name>
<sequence length="559" mass="60630">MNNHIIKTLFLGLAVSTVSLFSACKKYDNPPPVFEEYGTLPSTNARKVLIIGIDGLAGAELKKINPATIGSLIANGKYNYEVIADVNAGTIPTWVSLMTGTSSNKHRVFTDSFRPSPNEDEHVTSVIYPNFLYRILETKPDLTTVTVTSNPTLNRYFNEAARPVLAGNDASVKDSVLKVLQNANPSVVLANFQDVETTGKKDGYTADVPTFSAAVTKVDGYIAEVLDALKKRKEYNKEEWLVIVTTNRGGSETSPKAGFIVCSNPNLKSEALVKKGFNTIAFNNSKIAAVIEKDNGLYDGGTNKDFTTQVQVKFNNNATWPGFFSKSTDVGGHATTGWTMIYNGGNWEVVIGGKNNGGGSSLLGGTTVNDRKWHTLTLTVKTVGAVRTAKVYTDGVLNRTTDISGSLNLTTTEPLKIGYRNQDNGGTNLDFNIGDVQYFNVALDDATVKNNIALQDITKHPNYANLTGFWPVDEGAGALLVNKAPVGYSFKMTGPYRWVGLGTDIPVSRVPQSMDGISVVTAGPDVTALLYYWLKIPIKPVWDVDGSGWLSKFEVEFLK</sequence>
<dbReference type="Gene3D" id="2.60.120.200">
    <property type="match status" value="1"/>
</dbReference>
<reference evidence="2 3" key="1">
    <citation type="submission" date="2019-11" db="EMBL/GenBank/DDBJ databases">
        <title>Description of Pedobacter sp. LMG 31462T.</title>
        <authorList>
            <person name="Carlier A."/>
            <person name="Qi S."/>
            <person name="Vandamme P."/>
        </authorList>
    </citation>
    <scope>NUCLEOTIDE SEQUENCE [LARGE SCALE GENOMIC DNA]</scope>
    <source>
        <strain evidence="2 3">LMG 31462</strain>
    </source>
</reference>
<dbReference type="PROSITE" id="PS51257">
    <property type="entry name" value="PROKAR_LIPOPROTEIN"/>
    <property type="match status" value="1"/>
</dbReference>
<evidence type="ECO:0000259" key="1">
    <source>
        <dbReference type="Pfam" id="PF16356"/>
    </source>
</evidence>
<dbReference type="EMBL" id="WNXC01000004">
    <property type="protein sequence ID" value="MBB2150030.1"/>
    <property type="molecule type" value="Genomic_DNA"/>
</dbReference>
<accession>A0ABR6EXM0</accession>